<dbReference type="SUPFAM" id="SSF52540">
    <property type="entry name" value="P-loop containing nucleoside triphosphate hydrolases"/>
    <property type="match status" value="2"/>
</dbReference>
<evidence type="ECO:0000256" key="6">
    <source>
        <dbReference type="PROSITE-ProRule" id="PRU00782"/>
    </source>
</evidence>
<evidence type="ECO:0000259" key="8">
    <source>
        <dbReference type="PROSITE" id="PS51456"/>
    </source>
</evidence>
<comment type="similarity">
    <text evidence="6">Belongs to the TRAFAC class myosin-kinesin ATPase superfamily. Myosin family.</text>
</comment>
<dbReference type="GO" id="GO:0000146">
    <property type="term" value="F:microfilament motor activity"/>
    <property type="evidence" value="ECO:0007669"/>
    <property type="project" value="TreeGrafter"/>
</dbReference>
<proteinExistence type="inferred from homology"/>
<dbReference type="InterPro" id="IPR001609">
    <property type="entry name" value="Myosin_head_motor_dom-like"/>
</dbReference>
<keyword evidence="4" id="KW-0505">Motor protein</keyword>
<evidence type="ECO:0000256" key="7">
    <source>
        <dbReference type="SAM" id="MobiDB-lite"/>
    </source>
</evidence>
<dbReference type="GO" id="GO:0005524">
    <property type="term" value="F:ATP binding"/>
    <property type="evidence" value="ECO:0007669"/>
    <property type="project" value="UniProtKB-KW"/>
</dbReference>
<evidence type="ECO:0000256" key="4">
    <source>
        <dbReference type="ARBA" id="ARBA00023175"/>
    </source>
</evidence>
<dbReference type="Gene3D" id="3.40.850.10">
    <property type="entry name" value="Kinesin motor domain"/>
    <property type="match status" value="2"/>
</dbReference>
<feature type="region of interest" description="Disordered" evidence="7">
    <location>
        <begin position="172"/>
        <end position="198"/>
    </location>
</feature>
<feature type="region of interest" description="Disordered" evidence="7">
    <location>
        <begin position="341"/>
        <end position="370"/>
    </location>
</feature>
<evidence type="ECO:0000313" key="10">
    <source>
        <dbReference type="Proteomes" id="UP000324832"/>
    </source>
</evidence>
<dbReference type="GO" id="GO:0051015">
    <property type="term" value="F:actin filament binding"/>
    <property type="evidence" value="ECO:0007669"/>
    <property type="project" value="TreeGrafter"/>
</dbReference>
<dbReference type="PANTHER" id="PTHR13140:SF802">
    <property type="entry name" value="UNCONVENTIONAL MYOSIN-IB ISOFORM X1"/>
    <property type="match status" value="1"/>
</dbReference>
<sequence length="845" mass="93749">APLTEDTFLHNLHVRYKRDIIYTWVGNTLVSVNPCRPLPLYSAELVRAYLARPPHLLPPHLYAVTGAAYRWVRDRNENQCIVITGDEQPSIILHYLLEKERACGSGVAPGERNFHVLYQLLAGADVQLLKRLKLQRSWEAYRVLATAGDAATPPPGQRAPPADRDHFAFTKEESEGEGSAVTGEGGSAACEGSEGGEGGEGSAEWAAALRDRLVCAVYSRLFNWLVNKSLAHNGLERLLINYAAERLQAAVAAGVRRDHDEERKAYWEYCASARRGVQVTQRSCNDCSGADTRASPCCRRTASSRYPHASWLASVASETFKSVASVQGGALRRRGDVLGARHAAAEPRRAVPPLRRRASGRARPAAGRARARSRVGNGRWWARSCGACRTRRASCVVCEPTPRCARTASTCRSCDTRYARRGEYRRASCVVCEPTPRCARTASTCRSCDTRYARRGEYRRASCVVCEPTPRCARTASTCRSCDTRYARRGEYRRASCVVCEPTPRCARTASTCRSCDTRYARRGEYRRASCVVCEPTPRCARTASTCRSCDTRYARRGEPFTSRTFQEIQWWVLHVICVIQVTVRCLGRRRILEMAMLRRSGWCESMCARALLARYGVLAGSRRAAARGAGEPVRAARALLRPLPIPGAEFSYGRTRVFVRSPRTVWELEALRAACVDRLVAAPRLLGAADRLLRALHHRWRCALYRRAFDQTARNRMREKVTASVLFRERKAAYARSVAHPFVGDYVRLRASGAWRRGAGAAPADRYVVFADLAARVSAAAGASRVLAVLSTGALLLLEPRSLRVKRRVPAGAVYRLSLVVVECRTVQSSWSLVKTVGRCGMNG</sequence>
<keyword evidence="1" id="KW-0547">Nucleotide-binding</keyword>
<dbReference type="GO" id="GO:0005886">
    <property type="term" value="C:plasma membrane"/>
    <property type="evidence" value="ECO:0007669"/>
    <property type="project" value="TreeGrafter"/>
</dbReference>
<dbReference type="InterPro" id="IPR036961">
    <property type="entry name" value="Kinesin_motor_dom_sf"/>
</dbReference>
<evidence type="ECO:0000256" key="1">
    <source>
        <dbReference type="ARBA" id="ARBA00022741"/>
    </source>
</evidence>
<dbReference type="InterPro" id="IPR027417">
    <property type="entry name" value="P-loop_NTPase"/>
</dbReference>
<feature type="domain" description="Myosin motor" evidence="8">
    <location>
        <begin position="1"/>
        <end position="157"/>
    </location>
</feature>
<protein>
    <recommendedName>
        <fullName evidence="8">Myosin motor domain-containing protein</fullName>
    </recommendedName>
</protein>
<comment type="caution">
    <text evidence="6">Lacks conserved residue(s) required for the propagation of feature annotation.</text>
</comment>
<keyword evidence="10" id="KW-1185">Reference proteome</keyword>
<dbReference type="GO" id="GO:0005902">
    <property type="term" value="C:microvillus"/>
    <property type="evidence" value="ECO:0007669"/>
    <property type="project" value="TreeGrafter"/>
</dbReference>
<evidence type="ECO:0000256" key="2">
    <source>
        <dbReference type="ARBA" id="ARBA00022840"/>
    </source>
</evidence>
<feature type="non-terminal residue" evidence="9">
    <location>
        <position position="1"/>
    </location>
</feature>
<dbReference type="GO" id="GO:0007015">
    <property type="term" value="P:actin filament organization"/>
    <property type="evidence" value="ECO:0007669"/>
    <property type="project" value="TreeGrafter"/>
</dbReference>
<dbReference type="PANTHER" id="PTHR13140">
    <property type="entry name" value="MYOSIN"/>
    <property type="match status" value="1"/>
</dbReference>
<dbReference type="GO" id="GO:0005737">
    <property type="term" value="C:cytoplasm"/>
    <property type="evidence" value="ECO:0007669"/>
    <property type="project" value="TreeGrafter"/>
</dbReference>
<keyword evidence="5 6" id="KW-0009">Actin-binding</keyword>
<evidence type="ECO:0000256" key="3">
    <source>
        <dbReference type="ARBA" id="ARBA00023123"/>
    </source>
</evidence>
<dbReference type="GO" id="GO:0006897">
    <property type="term" value="P:endocytosis"/>
    <property type="evidence" value="ECO:0007669"/>
    <property type="project" value="TreeGrafter"/>
</dbReference>
<evidence type="ECO:0000313" key="9">
    <source>
        <dbReference type="EMBL" id="VVC91075.1"/>
    </source>
</evidence>
<dbReference type="Proteomes" id="UP000324832">
    <property type="component" value="Unassembled WGS sequence"/>
</dbReference>
<reference evidence="9 10" key="1">
    <citation type="submission" date="2017-07" db="EMBL/GenBank/DDBJ databases">
        <authorList>
            <person name="Talla V."/>
            <person name="Backstrom N."/>
        </authorList>
    </citation>
    <scope>NUCLEOTIDE SEQUENCE [LARGE SCALE GENOMIC DNA]</scope>
</reference>
<dbReference type="AlphaFoldDB" id="A0A5E4PYG8"/>
<dbReference type="Pfam" id="PF00063">
    <property type="entry name" value="Myosin_head"/>
    <property type="match status" value="2"/>
</dbReference>
<organism evidence="9 10">
    <name type="scientific">Leptidea sinapis</name>
    <dbReference type="NCBI Taxonomy" id="189913"/>
    <lineage>
        <taxon>Eukaryota</taxon>
        <taxon>Metazoa</taxon>
        <taxon>Ecdysozoa</taxon>
        <taxon>Arthropoda</taxon>
        <taxon>Hexapoda</taxon>
        <taxon>Insecta</taxon>
        <taxon>Pterygota</taxon>
        <taxon>Neoptera</taxon>
        <taxon>Endopterygota</taxon>
        <taxon>Lepidoptera</taxon>
        <taxon>Glossata</taxon>
        <taxon>Ditrysia</taxon>
        <taxon>Papilionoidea</taxon>
        <taxon>Pieridae</taxon>
        <taxon>Dismorphiinae</taxon>
        <taxon>Leptidea</taxon>
    </lineage>
</organism>
<evidence type="ECO:0000256" key="5">
    <source>
        <dbReference type="ARBA" id="ARBA00023203"/>
    </source>
</evidence>
<keyword evidence="2" id="KW-0067">ATP-binding</keyword>
<name>A0A5E4PYG8_9NEOP</name>
<dbReference type="GO" id="GO:0016459">
    <property type="term" value="C:myosin complex"/>
    <property type="evidence" value="ECO:0007669"/>
    <property type="project" value="UniProtKB-KW"/>
</dbReference>
<gene>
    <name evidence="9" type="ORF">LSINAPIS_LOCUS3842</name>
</gene>
<dbReference type="GO" id="GO:0030048">
    <property type="term" value="P:actin filament-based movement"/>
    <property type="evidence" value="ECO:0007669"/>
    <property type="project" value="TreeGrafter"/>
</dbReference>
<dbReference type="PROSITE" id="PS51456">
    <property type="entry name" value="MYOSIN_MOTOR"/>
    <property type="match status" value="1"/>
</dbReference>
<keyword evidence="3 6" id="KW-0518">Myosin</keyword>
<accession>A0A5E4PYG8</accession>
<dbReference type="SMART" id="SM00242">
    <property type="entry name" value="MYSc"/>
    <property type="match status" value="1"/>
</dbReference>
<dbReference type="EMBL" id="FZQP02000959">
    <property type="protein sequence ID" value="VVC91075.1"/>
    <property type="molecule type" value="Genomic_DNA"/>
</dbReference>